<feature type="domain" description="PIN" evidence="5">
    <location>
        <begin position="11"/>
        <end position="118"/>
    </location>
</feature>
<dbReference type="Pfam" id="PF02562">
    <property type="entry name" value="PhoH"/>
    <property type="match status" value="1"/>
</dbReference>
<organism evidence="6 7">
    <name type="scientific">Solidesulfovibrio carbinolicus</name>
    <dbReference type="NCBI Taxonomy" id="296842"/>
    <lineage>
        <taxon>Bacteria</taxon>
        <taxon>Pseudomonadati</taxon>
        <taxon>Thermodesulfobacteriota</taxon>
        <taxon>Desulfovibrionia</taxon>
        <taxon>Desulfovibrionales</taxon>
        <taxon>Desulfovibrionaceae</taxon>
        <taxon>Solidesulfovibrio</taxon>
    </lineage>
</organism>
<dbReference type="InterPro" id="IPR027417">
    <property type="entry name" value="P-loop_NTPase"/>
</dbReference>
<dbReference type="InterPro" id="IPR002716">
    <property type="entry name" value="PIN_dom"/>
</dbReference>
<comment type="similarity">
    <text evidence="1">Belongs to the PhoH family.</text>
</comment>
<dbReference type="CDD" id="cd09883">
    <property type="entry name" value="PIN_VapC_PhoHL-ATPase"/>
    <property type="match status" value="1"/>
</dbReference>
<dbReference type="PANTHER" id="PTHR30473">
    <property type="entry name" value="PROTEIN PHOH"/>
    <property type="match status" value="1"/>
</dbReference>
<evidence type="ECO:0000256" key="3">
    <source>
        <dbReference type="ARBA" id="ARBA00022840"/>
    </source>
</evidence>
<dbReference type="InterPro" id="IPR029060">
    <property type="entry name" value="PIN-like_dom_sf"/>
</dbReference>
<dbReference type="Gene3D" id="3.40.50.1010">
    <property type="entry name" value="5'-nuclease"/>
    <property type="match status" value="1"/>
</dbReference>
<dbReference type="Proteomes" id="UP000293296">
    <property type="component" value="Chromosome"/>
</dbReference>
<evidence type="ECO:0000256" key="2">
    <source>
        <dbReference type="ARBA" id="ARBA00022741"/>
    </source>
</evidence>
<evidence type="ECO:0000313" key="6">
    <source>
        <dbReference type="EMBL" id="QAZ66304.1"/>
    </source>
</evidence>
<dbReference type="SUPFAM" id="SSF88723">
    <property type="entry name" value="PIN domain-like"/>
    <property type="match status" value="1"/>
</dbReference>
<keyword evidence="3" id="KW-0067">ATP-binding</keyword>
<comment type="similarity">
    <text evidence="4">In the N-terminal section; belongs to the PINc/VapC protein family.</text>
</comment>
<dbReference type="SMART" id="SM00670">
    <property type="entry name" value="PINc"/>
    <property type="match status" value="1"/>
</dbReference>
<dbReference type="InterPro" id="IPR003714">
    <property type="entry name" value="PhoH"/>
</dbReference>
<dbReference type="RefSeq" id="WP_129349456.1">
    <property type="nucleotide sequence ID" value="NZ_CP026538.1"/>
</dbReference>
<keyword evidence="7" id="KW-1185">Reference proteome</keyword>
<dbReference type="AlphaFoldDB" id="A0A4P6HIR6"/>
<name>A0A4P6HIR6_9BACT</name>
<accession>A0A4P6HIR6</accession>
<dbReference type="PANTHER" id="PTHR30473:SF2">
    <property type="entry name" value="PIN DOMAIN-CONTAINING PROTEIN"/>
    <property type="match status" value="1"/>
</dbReference>
<evidence type="ECO:0000256" key="1">
    <source>
        <dbReference type="ARBA" id="ARBA00010393"/>
    </source>
</evidence>
<dbReference type="KEGG" id="dcb:C3Y92_03220"/>
<gene>
    <name evidence="6" type="ORF">C3Y92_03220</name>
</gene>
<evidence type="ECO:0000259" key="5">
    <source>
        <dbReference type="SMART" id="SM00670"/>
    </source>
</evidence>
<dbReference type="GO" id="GO:0005829">
    <property type="term" value="C:cytosol"/>
    <property type="evidence" value="ECO:0007669"/>
    <property type="project" value="TreeGrafter"/>
</dbReference>
<reference evidence="6 7" key="1">
    <citation type="submission" date="2018-02" db="EMBL/GenBank/DDBJ databases">
        <title>Genome sequence of Desulfovibrio carbinolicus DSM 3852.</title>
        <authorList>
            <person name="Wilbanks E."/>
            <person name="Skennerton C.T."/>
            <person name="Orphan V.J."/>
        </authorList>
    </citation>
    <scope>NUCLEOTIDE SEQUENCE [LARGE SCALE GENOMIC DNA]</scope>
    <source>
        <strain evidence="6 7">DSM 3852</strain>
    </source>
</reference>
<dbReference type="InterPro" id="IPR051451">
    <property type="entry name" value="PhoH2-like"/>
</dbReference>
<evidence type="ECO:0000256" key="4">
    <source>
        <dbReference type="ARBA" id="ARBA00046345"/>
    </source>
</evidence>
<dbReference type="Pfam" id="PF13638">
    <property type="entry name" value="PIN_4"/>
    <property type="match status" value="1"/>
</dbReference>
<dbReference type="GO" id="GO:0005524">
    <property type="term" value="F:ATP binding"/>
    <property type="evidence" value="ECO:0007669"/>
    <property type="project" value="UniProtKB-KW"/>
</dbReference>
<dbReference type="Gene3D" id="3.40.50.300">
    <property type="entry name" value="P-loop containing nucleotide triphosphate hydrolases"/>
    <property type="match status" value="1"/>
</dbReference>
<sequence length="402" mass="45452">MTDGGDATGRKNYVLDTNVLIENPQCVLKLRNGVENAIHIPYHVLMELEALKKTPKLRHIVANVIGVLSDNRDHIHFIQNDKSHSAFTDIVDNHILDEIQASTIDDPVLVTNDRILKLQAELRGIKSEELRDSKPFESESQRYTGFVEEGEDIVPNCFSWREGKPVLHAPDGERVISHTCDVWNVRPRTVYQNLALELIMAPHIDLVSIQSEAGYGKTFLALAAALYAVQEKKQFDKIFVLKPTIEIGAKMGYLPGDVSEKMEPYVKYVFDLLVKLHRCRAANKVFLNPNDEMLRVNPKKFEILPLAYVRGMNIENAFVVIDEAQNLARSEVRALLTRMGEGVKCVVLGDTSQVDNPYLNEANNGLNWIVRKFKGFPNYAHIVLKGERSRGPITDMVLRSKL</sequence>
<dbReference type="SUPFAM" id="SSF52540">
    <property type="entry name" value="P-loop containing nucleoside triphosphate hydrolases"/>
    <property type="match status" value="1"/>
</dbReference>
<proteinExistence type="inferred from homology"/>
<evidence type="ECO:0000313" key="7">
    <source>
        <dbReference type="Proteomes" id="UP000293296"/>
    </source>
</evidence>
<dbReference type="OrthoDB" id="9805148at2"/>
<keyword evidence="2" id="KW-0547">Nucleotide-binding</keyword>
<dbReference type="EMBL" id="CP026538">
    <property type="protein sequence ID" value="QAZ66304.1"/>
    <property type="molecule type" value="Genomic_DNA"/>
</dbReference>
<protein>
    <submittedName>
        <fullName evidence="6">Phosphate starvation-inducible protein PhoH</fullName>
    </submittedName>
</protein>